<dbReference type="STRING" id="1278073.MYSTI_06022"/>
<dbReference type="HOGENOM" id="CLU_092808_0_0_7"/>
<dbReference type="EMBL" id="CP004025">
    <property type="protein sequence ID" value="AGC47295.1"/>
    <property type="molecule type" value="Genomic_DNA"/>
</dbReference>
<dbReference type="InterPro" id="IPR011250">
    <property type="entry name" value="OMP/PagP_B-barrel"/>
</dbReference>
<name>L7UHC5_MYXSD</name>
<dbReference type="Proteomes" id="UP000011131">
    <property type="component" value="Chromosome"/>
</dbReference>
<gene>
    <name evidence="4" type="ordered locus">MYSTI_06022</name>
</gene>
<dbReference type="AlphaFoldDB" id="L7UHC5"/>
<keyword evidence="1 2" id="KW-0732">Signal</keyword>
<dbReference type="SUPFAM" id="SSF56925">
    <property type="entry name" value="OMPA-like"/>
    <property type="match status" value="1"/>
</dbReference>
<dbReference type="Gene3D" id="2.40.160.20">
    <property type="match status" value="1"/>
</dbReference>
<dbReference type="eggNOG" id="COG3047">
    <property type="taxonomic scope" value="Bacteria"/>
</dbReference>
<sequence length="243" mass="25868">MKSRTQWMLCSLSFALAASPALAQDGEDTDSGYSDDSGESSEGGGFALGLRAGLGIPFGKFTSEESASASNKVSDTFSAAIPLQVEAGYFFNPNIYVGAYFQYGILSLKDDCPDQVDCSASQLRFGANVAYHFQATPKIDPWVGLGIGYEIASQTTSATVGNTDVEATASVKGLEFVSAQGGLDFRITPAFSVGPYLTYTLGQYSTVSISGESGGNERDESEDIEEKAMHSWVYGGVRMQMRF</sequence>
<feature type="domain" description="Outer membrane protein beta-barrel" evidence="3">
    <location>
        <begin position="44"/>
        <end position="203"/>
    </location>
</feature>
<feature type="chain" id="PRO_5003984025" description="Outer membrane protein beta-barrel domain-containing protein" evidence="2">
    <location>
        <begin position="24"/>
        <end position="243"/>
    </location>
</feature>
<dbReference type="Pfam" id="PF13505">
    <property type="entry name" value="OMP_b-brl"/>
    <property type="match status" value="1"/>
</dbReference>
<evidence type="ECO:0000256" key="2">
    <source>
        <dbReference type="SAM" id="SignalP"/>
    </source>
</evidence>
<evidence type="ECO:0000313" key="5">
    <source>
        <dbReference type="Proteomes" id="UP000011131"/>
    </source>
</evidence>
<feature type="signal peptide" evidence="2">
    <location>
        <begin position="1"/>
        <end position="23"/>
    </location>
</feature>
<accession>L7UHC5</accession>
<dbReference type="OrthoDB" id="5382929at2"/>
<proteinExistence type="predicted"/>
<protein>
    <recommendedName>
        <fullName evidence="3">Outer membrane protein beta-barrel domain-containing protein</fullName>
    </recommendedName>
</protein>
<dbReference type="InterPro" id="IPR027385">
    <property type="entry name" value="Beta-barrel_OMP"/>
</dbReference>
<reference evidence="4 5" key="1">
    <citation type="journal article" date="2013" name="Genome Announc.">
        <title>Complete genome sequence of Myxococcus stipitatus strain DSM 14675, a fruiting myxobacterium.</title>
        <authorList>
            <person name="Huntley S."/>
            <person name="Kneip S."/>
            <person name="Treuner-Lange A."/>
            <person name="Sogaard-Andersen L."/>
        </authorList>
    </citation>
    <scope>NUCLEOTIDE SEQUENCE [LARGE SCALE GENOMIC DNA]</scope>
    <source>
        <strain evidence="5">DSM 14675 / JCM 12634 / Mx s8</strain>
    </source>
</reference>
<evidence type="ECO:0000259" key="3">
    <source>
        <dbReference type="Pfam" id="PF13505"/>
    </source>
</evidence>
<evidence type="ECO:0000256" key="1">
    <source>
        <dbReference type="ARBA" id="ARBA00022729"/>
    </source>
</evidence>
<dbReference type="KEGG" id="msd:MYSTI_06022"/>
<dbReference type="PATRIC" id="fig|1278073.3.peg.6105"/>
<dbReference type="RefSeq" id="WP_015351550.1">
    <property type="nucleotide sequence ID" value="NC_020126.1"/>
</dbReference>
<keyword evidence="5" id="KW-1185">Reference proteome</keyword>
<evidence type="ECO:0000313" key="4">
    <source>
        <dbReference type="EMBL" id="AGC47295.1"/>
    </source>
</evidence>
<organism evidence="4 5">
    <name type="scientific">Myxococcus stipitatus (strain DSM 14675 / JCM 12634 / Mx s8)</name>
    <dbReference type="NCBI Taxonomy" id="1278073"/>
    <lineage>
        <taxon>Bacteria</taxon>
        <taxon>Pseudomonadati</taxon>
        <taxon>Myxococcota</taxon>
        <taxon>Myxococcia</taxon>
        <taxon>Myxococcales</taxon>
        <taxon>Cystobacterineae</taxon>
        <taxon>Myxococcaceae</taxon>
        <taxon>Myxococcus</taxon>
    </lineage>
</organism>